<dbReference type="InterPro" id="IPR011115">
    <property type="entry name" value="SecA_DEAD"/>
</dbReference>
<accession>A0A8J4Q405</accession>
<evidence type="ECO:0000256" key="2">
    <source>
        <dbReference type="ARBA" id="ARBA00023043"/>
    </source>
</evidence>
<feature type="repeat" description="ANK" evidence="3">
    <location>
        <begin position="1168"/>
        <end position="1200"/>
    </location>
</feature>
<feature type="repeat" description="ANK" evidence="3">
    <location>
        <begin position="1232"/>
        <end position="1264"/>
    </location>
</feature>
<dbReference type="InterPro" id="IPR014018">
    <property type="entry name" value="SecA_motor_DEAD"/>
</dbReference>
<dbReference type="InterPro" id="IPR027417">
    <property type="entry name" value="P-loop_NTPase"/>
</dbReference>
<dbReference type="GO" id="GO:0005524">
    <property type="term" value="F:ATP binding"/>
    <property type="evidence" value="ECO:0007669"/>
    <property type="project" value="InterPro"/>
</dbReference>
<comment type="caution">
    <text evidence="6">The sequence shown here is derived from an EMBL/GenBank/DDBJ whole genome shotgun (WGS) entry which is preliminary data.</text>
</comment>
<dbReference type="PROSITE" id="PS51196">
    <property type="entry name" value="SECA_MOTOR_DEAD"/>
    <property type="match status" value="1"/>
</dbReference>
<dbReference type="OrthoDB" id="21121at2759"/>
<feature type="region of interest" description="Disordered" evidence="4">
    <location>
        <begin position="1007"/>
        <end position="1026"/>
    </location>
</feature>
<keyword evidence="1" id="KW-0677">Repeat</keyword>
<dbReference type="PROSITE" id="PS50297">
    <property type="entry name" value="ANK_REP_REGION"/>
    <property type="match status" value="3"/>
</dbReference>
<dbReference type="Gene3D" id="1.25.40.20">
    <property type="entry name" value="Ankyrin repeat-containing domain"/>
    <property type="match status" value="5"/>
</dbReference>
<name>A0A8J4Q405_9MYCE</name>
<evidence type="ECO:0000256" key="4">
    <source>
        <dbReference type="SAM" id="MobiDB-lite"/>
    </source>
</evidence>
<protein>
    <recommendedName>
        <fullName evidence="5">SecA family profile domain-containing protein</fullName>
    </recommendedName>
</protein>
<evidence type="ECO:0000256" key="3">
    <source>
        <dbReference type="PROSITE-ProRule" id="PRU00023"/>
    </source>
</evidence>
<evidence type="ECO:0000259" key="5">
    <source>
        <dbReference type="PROSITE" id="PS51196"/>
    </source>
</evidence>
<feature type="compositionally biased region" description="Basic and acidic residues" evidence="4">
    <location>
        <begin position="118"/>
        <end position="132"/>
    </location>
</feature>
<feature type="region of interest" description="Disordered" evidence="4">
    <location>
        <begin position="118"/>
        <end position="139"/>
    </location>
</feature>
<dbReference type="PROSITE" id="PS50088">
    <property type="entry name" value="ANK_REPEAT"/>
    <property type="match status" value="4"/>
</dbReference>
<feature type="region of interest" description="Disordered" evidence="4">
    <location>
        <begin position="163"/>
        <end position="184"/>
    </location>
</feature>
<reference evidence="6" key="1">
    <citation type="submission" date="2020-01" db="EMBL/GenBank/DDBJ databases">
        <title>Development of genomics and gene disruption for Polysphondylium violaceum indicates a role for the polyketide synthase stlB in stalk morphogenesis.</title>
        <authorList>
            <person name="Narita B."/>
            <person name="Kawabe Y."/>
            <person name="Kin K."/>
            <person name="Saito T."/>
            <person name="Gibbs R."/>
            <person name="Kuspa A."/>
            <person name="Muzny D."/>
            <person name="Queller D."/>
            <person name="Richards S."/>
            <person name="Strassman J."/>
            <person name="Sucgang R."/>
            <person name="Worley K."/>
            <person name="Schaap P."/>
        </authorList>
    </citation>
    <scope>NUCLEOTIDE SEQUENCE</scope>
    <source>
        <strain evidence="6">QSvi11</strain>
    </source>
</reference>
<dbReference type="PANTHER" id="PTHR24198">
    <property type="entry name" value="ANKYRIN REPEAT AND PROTEIN KINASE DOMAIN-CONTAINING PROTEIN"/>
    <property type="match status" value="1"/>
</dbReference>
<dbReference type="GO" id="GO:0016020">
    <property type="term" value="C:membrane"/>
    <property type="evidence" value="ECO:0007669"/>
    <property type="project" value="InterPro"/>
</dbReference>
<keyword evidence="2 3" id="KW-0040">ANK repeat</keyword>
<sequence length="3268" mass="370212">MDIIGYKAHRVAPRQEASWRQTQSAVMREEARNIALGGSGFTKGLFTERERQKLAEWHRTGKFKCDITGKTYESGYKVKVALNRARANEDKINFHHINCEKKNPHINKDPRNIRLLTRNDHYQSKQGHRGESTKLPTDGRFIDREKTNDLLEKQFQQNLKSSGLEKSYNGSNPDSQAQHFSSGTKGGALAGEIGGVAVTSADIFKGWEKNINQFNQPIHTICIEKDKFDLKPEDWNSDDFSQIMIELSNAIYQHGTIPFFSLHFNQDGSMYTVLHPAYHNTLVGKVILILDYYMKGFINGGFLPEEFALRWSDGSRSLDRSTLKLHMIDIKEEISNGRWKNIAGLEDYKSLRERAFEMGLEGTEGVENIEKKIQQEFSESNAVNSPAIDALRVAYENLKQHSGLKYQTSFRILASERSAQCVSGVWMLDGDFEVKYTIEPTQPYQQYMDAYQTVFGTLPLEYLVQEELYKEAAEAIRDQMPLLPPCKRYFQLLKQISFLSSYLTALKSSGQVPLIAKIDTNVLPNEIDKTPNLLPPLPVRYYEAVKLSLTVDEIISEMQKDSALISKFYRYLDSHLAPDNGFDANMEDLMVREIQPKVISLLNKKLLSLGASGNINKSGKPIVLSFIQLFGTFVGVRTSQLYSSLLKNIMKPMIEVLERYNEIAANYQAPWPSSQEIENDEDESVTKIFQDKLNQYAISTKDLQASAIEILNSCKNHIISEMCSGCHGNITSHRANVKVNGSPCRNQFVNYLTEQFTTLHEELKEKYEKEGFFTKLFSSSKSEMNKFKLILDGMVNNNMLLINELIKIALPGWEEAVKGKLSAMTPLVDATNEFFEEQLVNFGKSTTTVLRERLGTLDILSIFDERQSHILSLLSKKTKNVSVHNNTVGSIINRLKSLGSALSSMMSMLNGGKSEGGVLPISKLILVPDKDYQSKGHQLVWGGCGMVLNQLEIQSTFPSKSLDQSLDFAEHVKSFLNQKLYQWVHLADGPTNYSAFSFKVIPMDQQDGSEIEQDEDEDEKDEEDNLTSNLQECANMVASTNMDEKSFIAMLNGNKAILSQRDQFGNSILHFLSAKIGVSHLIKSLVSRMGSEFLNEKNSYDMTPISISILMNQFSNVKVLLESGANINIEYHNSMFPLLSAVLEGHSDVAILLSKYCKVEEINRQLHEGDTSLHVALMTGQIEVANQLCRKGASVEIVRKRDGFTAIEVAAQLSIIDFIKSVPFEKDRALPSQGTALHVAVENNSFKIVEFLLQKGWSVTIQQLNGETPLILALDKGFPEIANLILTFSGDSSNVNPLPPPTKEEAARPGYRASQCIPTSISKYRTYINSKKQTAAMIAVSKGYIDIAWNLISRNKESWVHKDQYDNNLLDYIILYGESRLLEKVIQSKMFSLKLDESLPNNRLSYLAWSLMQKKIELADILLENGAKYFHPDPQWTIGASAVRANHSGLLGKLMEPSSTNIFNRVEPFNIESLVYEKNLLEIAAECGSLECLEIIYNKIKSKQGMESKNFLLHQGTELLYYALVGRSKKVIEYLIRWYHDLNIQLNIQGDYVVGILLSTDQMSLLPLFQNRGLKLNNDIVGVCIVDSAIKLDKLESIQRYIKEANLELLNQKKDPLGSLFYYNLGLRAIEGEAKGILSHYQDEISSAFSNVCPTSSEFTVLTINVAEPLFAKLVLNFVDDEKDLEVIRKLIALPNISEEMLFKAVHHTLKIDNAKLGAVLLAKMKSKLSQKFKFYNDKPPISILELFQKLKAFNCWKLIPIPDWYRDSYGTEEYRPDPEIIKSLNENILIGDDISILNTLKQLTQLNKITLHDEKKVPLLHAIFLLGSEELFKYCIAQGCDPFALFMKFNILLNLGSDASKLGQLLSILEKNFTTEQLEVLFYQEFEDRGIVATHIDLLLSIFTPSKLREAYQSAKMGSNPNYSKYVIRFANTLGVVIDEKKLTSEMGDEVEKVFKLVTPTNRKLAKNQKFIAPDYFVKPTNKILQSMIQNVSQPSFIFEWFPNEIDLKITDKTDIIQLERQYHHLQMIKVIDCRDKDGCTPLMKACLMGENQAVTRLLQYGADPSLLDNEGNSALSYALQKTNKNPSVTINILIPYSTSTLSIANNKGILPISIMTHMSLSNQVSQLLMKGGFIDQDGKYNHYCVNQSIYNSGFEASKTIKLLLENQRLYSPGGNQEQSGPASYRAQELASHSNNLNNLNSLIEESGSFVDTFDLHLGDHGSPLDIAIQNNYSILINSLTRCPDDSNLRWVKVIQSDNLNNLELLNSHFELYGIIPLAKLNALHIAAYFNCHNLTRYLYVMGVSINEVCEIESTTPLQLAAFCNNPMFIKSLINSIRSNSTNNEVVDGILKPSGLSGGRSALQIALCNDHFVSAYLLMQASSDVLEGKPSIQLLNYFSANPHSIPFSNIAKMLKYLIIFGDNSLIDSLDTKYISPDIGSFISKMVLNVTHWNNRLSFESKLKRAEQLGFTTRQSYDILNSEWLVAFSKTDTQINTAPDEPLQQIKMTAIENDRYKPLFEVVKLILNDKSIFNLVEFVYSKSSSEITVGQLQKSLQCFKSIYDSPNRTSIVPLFDKAIARFWPWEILLKTTIFNLITDIIESNSIQLWNWFISHFTLISTRSIAEANVASAIKRFREFMQIIQHQCKNNISTLKSLSNPPTDLQLSFQSESGVSNMELAILSLGRQEHLRFIQASVLHNLPKNREYIQYSIERAKKDSLLVCRQVFEISNIDLYQQQTNSLQVASACGGAIIETFRGLLSLGLSSLNPIHATFINNFITNIRILQMTDNTTVPVGCKLLLVQYFMSILSNNKFNVISKSDYLDSSRIEWCREMQKIISLVPQLLKSIGITYFKRFVAINLPQQTGLKLFEKQVGSLREFIELSDNILSSWAEKIPRSKIWNLNNYQSLKSVFKEEQDKIIKLKMNQRPFSEVLQSFQSPINKNPLEQQELAIIQKLFTIVEQLQDKHKDLSQQQLISICINSANQLRSKPLSNVNVEIISALRWLIYHQFGIFPYSTQVCCVLGLLLYKENKDLRGRIAQVLTGEGKSTIVTLLSAYCGLAGKQIDVITTSEYLAYRDFIKYEPFYQLLGISCSQITGNHPEESAFDAQILFGTNSNYEFALLRDKLYGSKNLFTNGNPREKDIVIVDEVDSLFIDSAFNSARMSIPSQEHHGFIYQPLSEYVKNNIVSHIVIDEKLSEEEQELEISKDITPQHIADARFILEKEVRFSPMKKRPRRKHLNGLNLWEMKGLERSSPVQSSRSTSKKE</sequence>
<keyword evidence="7" id="KW-1185">Reference proteome</keyword>
<gene>
    <name evidence="6" type="ORF">CYY_000941</name>
</gene>
<feature type="compositionally biased region" description="Acidic residues" evidence="4">
    <location>
        <begin position="1007"/>
        <end position="1025"/>
    </location>
</feature>
<feature type="repeat" description="ANK" evidence="3">
    <location>
        <begin position="2039"/>
        <end position="2071"/>
    </location>
</feature>
<dbReference type="Pfam" id="PF07517">
    <property type="entry name" value="SecA_DEAD"/>
    <property type="match status" value="1"/>
</dbReference>
<dbReference type="InterPro" id="IPR002110">
    <property type="entry name" value="Ankyrin_rpt"/>
</dbReference>
<organism evidence="6 7">
    <name type="scientific">Polysphondylium violaceum</name>
    <dbReference type="NCBI Taxonomy" id="133409"/>
    <lineage>
        <taxon>Eukaryota</taxon>
        <taxon>Amoebozoa</taxon>
        <taxon>Evosea</taxon>
        <taxon>Eumycetozoa</taxon>
        <taxon>Dictyostelia</taxon>
        <taxon>Dictyosteliales</taxon>
        <taxon>Dictyosteliaceae</taxon>
        <taxon>Polysphondylium</taxon>
    </lineage>
</organism>
<dbReference type="Pfam" id="PF12796">
    <property type="entry name" value="Ank_2"/>
    <property type="match status" value="3"/>
</dbReference>
<dbReference type="PANTHER" id="PTHR24198:SF194">
    <property type="entry name" value="INVERSIN-A"/>
    <property type="match status" value="1"/>
</dbReference>
<evidence type="ECO:0000313" key="7">
    <source>
        <dbReference type="Proteomes" id="UP000695562"/>
    </source>
</evidence>
<dbReference type="EMBL" id="AJWJ01000020">
    <property type="protein sequence ID" value="KAF2077754.1"/>
    <property type="molecule type" value="Genomic_DNA"/>
</dbReference>
<dbReference type="GO" id="GO:0017038">
    <property type="term" value="P:protein import"/>
    <property type="evidence" value="ECO:0007669"/>
    <property type="project" value="InterPro"/>
</dbReference>
<feature type="domain" description="SecA family profile" evidence="5">
    <location>
        <begin position="2936"/>
        <end position="3268"/>
    </location>
</feature>
<dbReference type="SUPFAM" id="SSF52540">
    <property type="entry name" value="P-loop containing nucleoside triphosphate hydrolases"/>
    <property type="match status" value="1"/>
</dbReference>
<dbReference type="SMART" id="SM00957">
    <property type="entry name" value="SecA_DEAD"/>
    <property type="match status" value="1"/>
</dbReference>
<evidence type="ECO:0000313" key="6">
    <source>
        <dbReference type="EMBL" id="KAF2077754.1"/>
    </source>
</evidence>
<feature type="compositionally biased region" description="Polar residues" evidence="4">
    <location>
        <begin position="168"/>
        <end position="183"/>
    </location>
</feature>
<feature type="repeat" description="ANK" evidence="3">
    <location>
        <begin position="1100"/>
        <end position="1132"/>
    </location>
</feature>
<dbReference type="Gene3D" id="3.40.50.300">
    <property type="entry name" value="P-loop containing nucleotide triphosphate hydrolases"/>
    <property type="match status" value="1"/>
</dbReference>
<dbReference type="InterPro" id="IPR036770">
    <property type="entry name" value="Ankyrin_rpt-contain_sf"/>
</dbReference>
<evidence type="ECO:0000256" key="1">
    <source>
        <dbReference type="ARBA" id="ARBA00022737"/>
    </source>
</evidence>
<dbReference type="Proteomes" id="UP000695562">
    <property type="component" value="Unassembled WGS sequence"/>
</dbReference>
<dbReference type="SUPFAM" id="SSF48403">
    <property type="entry name" value="Ankyrin repeat"/>
    <property type="match status" value="3"/>
</dbReference>
<proteinExistence type="predicted"/>
<dbReference type="SMART" id="SM00248">
    <property type="entry name" value="ANK"/>
    <property type="match status" value="17"/>
</dbReference>